<gene>
    <name evidence="2" type="ORF">AXE77_00205</name>
</gene>
<name>A0A3E1J0Z3_GARVA</name>
<dbReference type="Proteomes" id="UP000259221">
    <property type="component" value="Unassembled WGS sequence"/>
</dbReference>
<dbReference type="InterPro" id="IPR043777">
    <property type="entry name" value="DUF5719"/>
</dbReference>
<keyword evidence="1" id="KW-0812">Transmembrane</keyword>
<evidence type="ECO:0000313" key="2">
    <source>
        <dbReference type="EMBL" id="RFD79994.1"/>
    </source>
</evidence>
<proteinExistence type="predicted"/>
<evidence type="ECO:0008006" key="4">
    <source>
        <dbReference type="Google" id="ProtNLM"/>
    </source>
</evidence>
<dbReference type="OrthoDB" id="3240451at2"/>
<organism evidence="2 3">
    <name type="scientific">Gardnerella vaginalis</name>
    <dbReference type="NCBI Taxonomy" id="2702"/>
    <lineage>
        <taxon>Bacteria</taxon>
        <taxon>Bacillati</taxon>
        <taxon>Actinomycetota</taxon>
        <taxon>Actinomycetes</taxon>
        <taxon>Bifidobacteriales</taxon>
        <taxon>Bifidobacteriaceae</taxon>
        <taxon>Gardnerella</taxon>
    </lineage>
</organism>
<keyword evidence="1" id="KW-1133">Transmembrane helix</keyword>
<comment type="caution">
    <text evidence="2">The sequence shown here is derived from an EMBL/GenBank/DDBJ whole genome shotgun (WGS) entry which is preliminary data.</text>
</comment>
<dbReference type="AlphaFoldDB" id="A0A3E1J0Z3"/>
<dbReference type="Pfam" id="PF18986">
    <property type="entry name" value="DUF5719"/>
    <property type="match status" value="1"/>
</dbReference>
<protein>
    <recommendedName>
        <fullName evidence="4">Organic solvents resistance ABC transporter permease</fullName>
    </recommendedName>
</protein>
<reference evidence="2 3" key="1">
    <citation type="submission" date="2016-02" db="EMBL/GenBank/DDBJ databases">
        <authorList>
            <person name="Alioto T."/>
            <person name="Alioto T."/>
        </authorList>
    </citation>
    <scope>NUCLEOTIDE SEQUENCE [LARGE SCALE GENOMIC DNA]</scope>
    <source>
        <strain evidence="2 3">NR010</strain>
    </source>
</reference>
<feature type="transmembrane region" description="Helical" evidence="1">
    <location>
        <begin position="29"/>
        <end position="51"/>
    </location>
</feature>
<accession>A0A3E1J0Z3</accession>
<keyword evidence="1" id="KW-0472">Membrane</keyword>
<dbReference type="RefSeq" id="WP_116711584.1">
    <property type="nucleotide sequence ID" value="NZ_LRTV01000001.1"/>
</dbReference>
<sequence>MSWHKRSHDVSKHGESPAKADVVKQHRVASLWALATFSAVLLLVSACVLVLCCPMPHLSDNPNAPHRNFVRNVGATHIQSVCPVRLSLPDSAQYGDSQYNESEGDLQSFARYGAFGDVYRAGVHNLRDSEDQSTFLNTQASDSDISALVAKGNVDHDAQVLDGRLSRVAPGTGIAASMVSWATQGDVRGLAATACSNLVMKQAFLVPESGPGISLRLEAFNPASKPTVVRVRAWSAKHGSTPLTLSTGSAFTVPARSHAFFDLAAAAPQSAGLYVQVDSEQTPVAAFVKVVHMSGLTVKGVDIIRALRPTSRMSVLPGLSQSDKAKVYVWSEKSGKVTLSWMSDTGYKTIKELSLSSRKLQIVDLGEVPENVHALSVSGSVATAAMVSVVRDGKDGQSDVAFINANRSNGMSAVVSPMSPDETTLHIASTSNQDASVQMRAFDASGVLVGEKHITIHANSAVSIPASYLARRAVMFEVQSHSSISWGARIRSNEVDNAGVAGVAWIASQSLEPQQMQVFVVDNHHIVY</sequence>
<evidence type="ECO:0000313" key="3">
    <source>
        <dbReference type="Proteomes" id="UP000259221"/>
    </source>
</evidence>
<dbReference type="EMBL" id="LRTV01000001">
    <property type="protein sequence ID" value="RFD79994.1"/>
    <property type="molecule type" value="Genomic_DNA"/>
</dbReference>
<evidence type="ECO:0000256" key="1">
    <source>
        <dbReference type="SAM" id="Phobius"/>
    </source>
</evidence>